<reference evidence="2" key="1">
    <citation type="submission" date="2025-08" db="UniProtKB">
        <authorList>
            <consortium name="Ensembl"/>
        </authorList>
    </citation>
    <scope>IDENTIFICATION</scope>
</reference>
<protein>
    <recommendedName>
        <fullName evidence="4">Transposase Tc1-like domain-containing protein</fullName>
    </recommendedName>
</protein>
<name>A0A3B3R1Q8_9TELE</name>
<evidence type="ECO:0008006" key="4">
    <source>
        <dbReference type="Google" id="ProtNLM"/>
    </source>
</evidence>
<evidence type="ECO:0000313" key="3">
    <source>
        <dbReference type="Proteomes" id="UP000261540"/>
    </source>
</evidence>
<keyword evidence="3" id="KW-1185">Reference proteome</keyword>
<organism evidence="2 3">
    <name type="scientific">Paramormyrops kingsleyae</name>
    <dbReference type="NCBI Taxonomy" id="1676925"/>
    <lineage>
        <taxon>Eukaryota</taxon>
        <taxon>Metazoa</taxon>
        <taxon>Chordata</taxon>
        <taxon>Craniata</taxon>
        <taxon>Vertebrata</taxon>
        <taxon>Euteleostomi</taxon>
        <taxon>Actinopterygii</taxon>
        <taxon>Neopterygii</taxon>
        <taxon>Teleostei</taxon>
        <taxon>Osteoglossocephala</taxon>
        <taxon>Osteoglossomorpha</taxon>
        <taxon>Osteoglossiformes</taxon>
        <taxon>Mormyridae</taxon>
        <taxon>Paramormyrops</taxon>
    </lineage>
</organism>
<proteinExistence type="predicted"/>
<evidence type="ECO:0000313" key="2">
    <source>
        <dbReference type="Ensembl" id="ENSPKIP00000011850.1"/>
    </source>
</evidence>
<accession>A0A3B3R1Q8</accession>
<sequence>MQKSGNSLGAIGRELGEPRSSVQRYQKCGTAKTLRRSSRKSKLTPTNERALVQKICFNPMMTKKQVCQELKASGINVSLSTVQRPLLQERHLKARLECAKKHKDKDKGFWKCMLQIKRIITIIIILLYEN</sequence>
<feature type="region of interest" description="Disordered" evidence="1">
    <location>
        <begin position="1"/>
        <end position="46"/>
    </location>
</feature>
<dbReference type="InterPro" id="IPR009057">
    <property type="entry name" value="Homeodomain-like_sf"/>
</dbReference>
<dbReference type="STRING" id="1676925.ENSPKIP00000011850"/>
<dbReference type="AlphaFoldDB" id="A0A3B3R1Q8"/>
<evidence type="ECO:0000256" key="1">
    <source>
        <dbReference type="SAM" id="MobiDB-lite"/>
    </source>
</evidence>
<feature type="compositionally biased region" description="Basic residues" evidence="1">
    <location>
        <begin position="33"/>
        <end position="42"/>
    </location>
</feature>
<dbReference type="Proteomes" id="UP000261540">
    <property type="component" value="Unplaced"/>
</dbReference>
<dbReference type="GeneTree" id="ENSGT01130000282013"/>
<reference evidence="2" key="2">
    <citation type="submission" date="2025-09" db="UniProtKB">
        <authorList>
            <consortium name="Ensembl"/>
        </authorList>
    </citation>
    <scope>IDENTIFICATION</scope>
</reference>
<dbReference type="SUPFAM" id="SSF46689">
    <property type="entry name" value="Homeodomain-like"/>
    <property type="match status" value="1"/>
</dbReference>
<dbReference type="Ensembl" id="ENSPKIT00000023136.1">
    <property type="protein sequence ID" value="ENSPKIP00000011850.1"/>
    <property type="gene ID" value="ENSPKIG00000018390.1"/>
</dbReference>